<dbReference type="PANTHER" id="PTHR30576">
    <property type="entry name" value="COLANIC BIOSYNTHESIS UDP-GLUCOSE LIPID CARRIER TRANSFERASE"/>
    <property type="match status" value="1"/>
</dbReference>
<evidence type="ECO:0000256" key="3">
    <source>
        <dbReference type="ARBA" id="ARBA00022679"/>
    </source>
</evidence>
<evidence type="ECO:0000256" key="6">
    <source>
        <dbReference type="ARBA" id="ARBA00023136"/>
    </source>
</evidence>
<feature type="domain" description="Bacterial sugar transferase" evidence="8">
    <location>
        <begin position="273"/>
        <end position="458"/>
    </location>
</feature>
<feature type="transmembrane region" description="Helical" evidence="7">
    <location>
        <begin position="80"/>
        <end position="101"/>
    </location>
</feature>
<dbReference type="EMBL" id="PFPK01000022">
    <property type="protein sequence ID" value="PIZ95060.1"/>
    <property type="molecule type" value="Genomic_DNA"/>
</dbReference>
<evidence type="ECO:0000256" key="4">
    <source>
        <dbReference type="ARBA" id="ARBA00022692"/>
    </source>
</evidence>
<dbReference type="NCBIfam" id="TIGR03025">
    <property type="entry name" value="EPS_sugtrans"/>
    <property type="match status" value="1"/>
</dbReference>
<dbReference type="GO" id="GO:0016780">
    <property type="term" value="F:phosphotransferase activity, for other substituted phosphate groups"/>
    <property type="evidence" value="ECO:0007669"/>
    <property type="project" value="TreeGrafter"/>
</dbReference>
<organism evidence="9 10">
    <name type="scientific">Candidatus Magasanikbacteria bacterium CG_4_10_14_0_2_um_filter_37_12</name>
    <dbReference type="NCBI Taxonomy" id="1974637"/>
    <lineage>
        <taxon>Bacteria</taxon>
        <taxon>Candidatus Magasanikiibacteriota</taxon>
    </lineage>
</organism>
<dbReference type="InterPro" id="IPR003362">
    <property type="entry name" value="Bact_transf"/>
</dbReference>
<comment type="subcellular location">
    <subcellularLocation>
        <location evidence="1">Membrane</location>
        <topology evidence="1">Multi-pass membrane protein</topology>
    </subcellularLocation>
</comment>
<feature type="transmembrane region" description="Helical" evidence="7">
    <location>
        <begin position="45"/>
        <end position="68"/>
    </location>
</feature>
<dbReference type="GO" id="GO:0016020">
    <property type="term" value="C:membrane"/>
    <property type="evidence" value="ECO:0007669"/>
    <property type="project" value="UniProtKB-SubCell"/>
</dbReference>
<dbReference type="Proteomes" id="UP000228568">
    <property type="component" value="Unassembled WGS sequence"/>
</dbReference>
<evidence type="ECO:0000256" key="2">
    <source>
        <dbReference type="ARBA" id="ARBA00006464"/>
    </source>
</evidence>
<dbReference type="Pfam" id="PF02397">
    <property type="entry name" value="Bac_transf"/>
    <property type="match status" value="1"/>
</dbReference>
<feature type="transmembrane region" description="Helical" evidence="7">
    <location>
        <begin position="276"/>
        <end position="297"/>
    </location>
</feature>
<reference evidence="10" key="1">
    <citation type="submission" date="2017-09" db="EMBL/GenBank/DDBJ databases">
        <title>Depth-based differentiation of microbial function through sediment-hosted aquifers and enrichment of novel symbionts in the deep terrestrial subsurface.</title>
        <authorList>
            <person name="Probst A.J."/>
            <person name="Ladd B."/>
            <person name="Jarett J.K."/>
            <person name="Geller-Mcgrath D.E."/>
            <person name="Sieber C.M.K."/>
            <person name="Emerson J.B."/>
            <person name="Anantharaman K."/>
            <person name="Thomas B.C."/>
            <person name="Malmstrom R."/>
            <person name="Stieglmeier M."/>
            <person name="Klingl A."/>
            <person name="Woyke T."/>
            <person name="Ryan C.M."/>
            <person name="Banfield J.F."/>
        </authorList>
    </citation>
    <scope>NUCLEOTIDE SEQUENCE [LARGE SCALE GENOMIC DNA]</scope>
</reference>
<evidence type="ECO:0000256" key="5">
    <source>
        <dbReference type="ARBA" id="ARBA00022989"/>
    </source>
</evidence>
<proteinExistence type="inferred from homology"/>
<accession>A0A2M7V8C9</accession>
<evidence type="ECO:0000256" key="7">
    <source>
        <dbReference type="SAM" id="Phobius"/>
    </source>
</evidence>
<feature type="transmembrane region" description="Helical" evidence="7">
    <location>
        <begin position="12"/>
        <end position="33"/>
    </location>
</feature>
<evidence type="ECO:0000256" key="1">
    <source>
        <dbReference type="ARBA" id="ARBA00004141"/>
    </source>
</evidence>
<comment type="similarity">
    <text evidence="2">Belongs to the bacterial sugar transferase family.</text>
</comment>
<evidence type="ECO:0000259" key="8">
    <source>
        <dbReference type="Pfam" id="PF02397"/>
    </source>
</evidence>
<feature type="transmembrane region" description="Helical" evidence="7">
    <location>
        <begin position="107"/>
        <end position="127"/>
    </location>
</feature>
<dbReference type="Gene3D" id="3.40.50.720">
    <property type="entry name" value="NAD(P)-binding Rossmann-like Domain"/>
    <property type="match status" value="1"/>
</dbReference>
<name>A0A2M7V8C9_9BACT</name>
<protein>
    <recommendedName>
        <fullName evidence="8">Bacterial sugar transferase domain-containing protein</fullName>
    </recommendedName>
</protein>
<dbReference type="InterPro" id="IPR017475">
    <property type="entry name" value="EPS_sugar_tfrase"/>
</dbReference>
<gene>
    <name evidence="9" type="ORF">COX81_02050</name>
</gene>
<dbReference type="AlphaFoldDB" id="A0A2M7V8C9"/>
<sequence length="463" mass="54151">MQLFYRIRQLILVAGDLLVFIFCFWLSLAIRYFEIPSLETFEHHVAILPILLALWLVLNYINGLYDLVRCGNIKNSSRRLLETAMIALVVSMVLFYILPKINLTPKTILVLAVFIGYSLVFIWRLLYEYSIGDKGLKEKILFVGHTKEMVELVNIITKLPQKGYQICAWIDPTKSIDKEKYKSIEIYERFQTIRPLITNHHISTVVIAPDLRHQEEVLRELYELLFWDVRIMDMTSFYETITGRIPPSTFSEGWFLDHIGNNDLPVYKKIRILIDYIAALLLGIIFVILFPLIVIGIKTTSKGPIFFKQKRVGKYGKHFFLYKFRSMYSLAEDGSAEMDGAQFATKNDERATTFGRFLRKVRLDELPQFINMLKRDITLIGPRPERPEIVEKLEEKMPYYSLRHVIRPGLTSWAVLHQNYTDNIETSLQKLQYDLYYIKNRSLLLDLSILLKTVNLILRGMGQ</sequence>
<keyword evidence="6 7" id="KW-0472">Membrane</keyword>
<comment type="caution">
    <text evidence="9">The sequence shown here is derived from an EMBL/GenBank/DDBJ whole genome shotgun (WGS) entry which is preliminary data.</text>
</comment>
<evidence type="ECO:0000313" key="10">
    <source>
        <dbReference type="Proteomes" id="UP000228568"/>
    </source>
</evidence>
<dbReference type="PANTHER" id="PTHR30576:SF0">
    <property type="entry name" value="UNDECAPRENYL-PHOSPHATE N-ACETYLGALACTOSAMINYL 1-PHOSPHATE TRANSFERASE-RELATED"/>
    <property type="match status" value="1"/>
</dbReference>
<evidence type="ECO:0000313" key="9">
    <source>
        <dbReference type="EMBL" id="PIZ95060.1"/>
    </source>
</evidence>
<dbReference type="Pfam" id="PF13727">
    <property type="entry name" value="CoA_binding_3"/>
    <property type="match status" value="1"/>
</dbReference>
<keyword evidence="4 7" id="KW-0812">Transmembrane</keyword>
<keyword evidence="5 7" id="KW-1133">Transmembrane helix</keyword>
<keyword evidence="3" id="KW-0808">Transferase</keyword>